<dbReference type="GO" id="GO:0022857">
    <property type="term" value="F:transmembrane transporter activity"/>
    <property type="evidence" value="ECO:0007669"/>
    <property type="project" value="InterPro"/>
</dbReference>
<keyword evidence="3 5" id="KW-1133">Transmembrane helix</keyword>
<evidence type="ECO:0000256" key="2">
    <source>
        <dbReference type="ARBA" id="ARBA00022692"/>
    </source>
</evidence>
<dbReference type="InterPro" id="IPR036259">
    <property type="entry name" value="MFS_trans_sf"/>
</dbReference>
<evidence type="ECO:0000256" key="1">
    <source>
        <dbReference type="ARBA" id="ARBA00004370"/>
    </source>
</evidence>
<comment type="caution">
    <text evidence="6">The sequence shown here is derived from an EMBL/GenBank/DDBJ whole genome shotgun (WGS) entry which is preliminary data.</text>
</comment>
<accession>A0A444YTA1</accession>
<evidence type="ECO:0000256" key="5">
    <source>
        <dbReference type="SAM" id="Phobius"/>
    </source>
</evidence>
<sequence>MCNDFLKKKSLDEYVVACLQQLSSCLLTSFLLWMRLGLVSFMILLAVACVAIVFVIFCMPKTKGLTFEEVSNI</sequence>
<organism evidence="6 7">
    <name type="scientific">Arachis hypogaea</name>
    <name type="common">Peanut</name>
    <dbReference type="NCBI Taxonomy" id="3818"/>
    <lineage>
        <taxon>Eukaryota</taxon>
        <taxon>Viridiplantae</taxon>
        <taxon>Streptophyta</taxon>
        <taxon>Embryophyta</taxon>
        <taxon>Tracheophyta</taxon>
        <taxon>Spermatophyta</taxon>
        <taxon>Magnoliopsida</taxon>
        <taxon>eudicotyledons</taxon>
        <taxon>Gunneridae</taxon>
        <taxon>Pentapetalae</taxon>
        <taxon>rosids</taxon>
        <taxon>fabids</taxon>
        <taxon>Fabales</taxon>
        <taxon>Fabaceae</taxon>
        <taxon>Papilionoideae</taxon>
        <taxon>50 kb inversion clade</taxon>
        <taxon>dalbergioids sensu lato</taxon>
        <taxon>Dalbergieae</taxon>
        <taxon>Pterocarpus clade</taxon>
        <taxon>Arachis</taxon>
    </lineage>
</organism>
<dbReference type="AlphaFoldDB" id="A0A444YTA1"/>
<dbReference type="EMBL" id="SDMP01000016">
    <property type="protein sequence ID" value="RYR05163.1"/>
    <property type="molecule type" value="Genomic_DNA"/>
</dbReference>
<reference evidence="6 7" key="1">
    <citation type="submission" date="2019-01" db="EMBL/GenBank/DDBJ databases">
        <title>Sequencing of cultivated peanut Arachis hypogaea provides insights into genome evolution and oil improvement.</title>
        <authorList>
            <person name="Chen X."/>
        </authorList>
    </citation>
    <scope>NUCLEOTIDE SEQUENCE [LARGE SCALE GENOMIC DNA]</scope>
    <source>
        <strain evidence="7">cv. Fuhuasheng</strain>
        <tissue evidence="6">Leaves</tissue>
    </source>
</reference>
<comment type="subcellular location">
    <subcellularLocation>
        <location evidence="1">Membrane</location>
    </subcellularLocation>
</comment>
<feature type="transmembrane region" description="Helical" evidence="5">
    <location>
        <begin position="39"/>
        <end position="59"/>
    </location>
</feature>
<dbReference type="Pfam" id="PF00083">
    <property type="entry name" value="Sugar_tr"/>
    <property type="match status" value="1"/>
</dbReference>
<proteinExistence type="predicted"/>
<evidence type="ECO:0000256" key="4">
    <source>
        <dbReference type="ARBA" id="ARBA00023136"/>
    </source>
</evidence>
<evidence type="ECO:0000313" key="7">
    <source>
        <dbReference type="Proteomes" id="UP000289738"/>
    </source>
</evidence>
<dbReference type="GO" id="GO:0016020">
    <property type="term" value="C:membrane"/>
    <property type="evidence" value="ECO:0007669"/>
    <property type="project" value="UniProtKB-SubCell"/>
</dbReference>
<dbReference type="Proteomes" id="UP000289738">
    <property type="component" value="Chromosome B06"/>
</dbReference>
<evidence type="ECO:0000256" key="3">
    <source>
        <dbReference type="ARBA" id="ARBA00022989"/>
    </source>
</evidence>
<gene>
    <name evidence="6" type="ORF">Ahy_B06g085030</name>
</gene>
<dbReference type="Gene3D" id="1.20.1250.20">
    <property type="entry name" value="MFS general substrate transporter like domains"/>
    <property type="match status" value="1"/>
</dbReference>
<keyword evidence="7" id="KW-1185">Reference proteome</keyword>
<protein>
    <submittedName>
        <fullName evidence="6">Uncharacterized protein</fullName>
    </submittedName>
</protein>
<keyword evidence="4 5" id="KW-0472">Membrane</keyword>
<name>A0A444YTA1_ARAHY</name>
<evidence type="ECO:0000313" key="6">
    <source>
        <dbReference type="EMBL" id="RYR05163.1"/>
    </source>
</evidence>
<keyword evidence="2 5" id="KW-0812">Transmembrane</keyword>
<dbReference type="InterPro" id="IPR005828">
    <property type="entry name" value="MFS_sugar_transport-like"/>
</dbReference>